<dbReference type="Proteomes" id="UP000702544">
    <property type="component" value="Unassembled WGS sequence"/>
</dbReference>
<organism evidence="1 2">
    <name type="scientific">Candidatus Kutchimonas denitrificans</name>
    <dbReference type="NCBI Taxonomy" id="3056748"/>
    <lineage>
        <taxon>Bacteria</taxon>
        <taxon>Pseudomonadati</taxon>
        <taxon>Gemmatimonadota</taxon>
        <taxon>Gemmatimonadia</taxon>
        <taxon>Candidatus Palauibacterales</taxon>
        <taxon>Candidatus Palauibacteraceae</taxon>
        <taxon>Candidatus Kutchimonas</taxon>
    </lineage>
</organism>
<evidence type="ECO:0000313" key="1">
    <source>
        <dbReference type="EMBL" id="NIR76306.1"/>
    </source>
</evidence>
<comment type="caution">
    <text evidence="1">The sequence shown here is derived from an EMBL/GenBank/DDBJ whole genome shotgun (WGS) entry which is preliminary data.</text>
</comment>
<proteinExistence type="predicted"/>
<gene>
    <name evidence="1" type="ORF">GWO12_14525</name>
</gene>
<dbReference type="SUPFAM" id="SSF82784">
    <property type="entry name" value="OsmC-like"/>
    <property type="match status" value="1"/>
</dbReference>
<dbReference type="InterPro" id="IPR052924">
    <property type="entry name" value="OsmC/Ohr_hydroprdx_reductase"/>
</dbReference>
<dbReference type="AlphaFoldDB" id="A0AAE5CAB2"/>
<sequence>MSRINNVDVDAMKKFASAIEKDPGEAIKLKAINGRWNFEEGAPQFSAEVEYPNGSVSVETDFAPFMGGSGLRPDPVSYCMFGFASCFSGTFAAVAAEHEVELKSLEVRVENPIDLSSPMGVADRPVTEGMNATLRVESEASASKLEEIRQLAHERCPGVYCITNPIPFDSRIES</sequence>
<dbReference type="PANTHER" id="PTHR35368">
    <property type="entry name" value="HYDROPEROXIDE REDUCTASE"/>
    <property type="match status" value="1"/>
</dbReference>
<protein>
    <submittedName>
        <fullName evidence="1">OsmC family protein</fullName>
    </submittedName>
</protein>
<dbReference type="InterPro" id="IPR003718">
    <property type="entry name" value="OsmC/Ohr_fam"/>
</dbReference>
<dbReference type="Gene3D" id="3.30.300.20">
    <property type="match status" value="1"/>
</dbReference>
<accession>A0AAE5CAB2</accession>
<dbReference type="PANTHER" id="PTHR35368:SF1">
    <property type="entry name" value="HYDROPEROXIDE REDUCTASE"/>
    <property type="match status" value="1"/>
</dbReference>
<name>A0AAE5CAB2_9BACT</name>
<reference evidence="1 2" key="1">
    <citation type="submission" date="2020-01" db="EMBL/GenBank/DDBJ databases">
        <title>Genomes assembled from Gulf of Kutch pelagic sediment metagenomes.</title>
        <authorList>
            <person name="Chandrashekar M."/>
            <person name="Mahajan M.S."/>
            <person name="Dave K.J."/>
            <person name="Vatsa P."/>
            <person name="Nathani N.M."/>
        </authorList>
    </citation>
    <scope>NUCLEOTIDE SEQUENCE [LARGE SCALE GENOMIC DNA]</scope>
    <source>
        <strain evidence="1">KS3-K002</strain>
    </source>
</reference>
<dbReference type="InterPro" id="IPR036102">
    <property type="entry name" value="OsmC/Ohrsf"/>
</dbReference>
<dbReference type="Pfam" id="PF02566">
    <property type="entry name" value="OsmC"/>
    <property type="match status" value="1"/>
</dbReference>
<dbReference type="EMBL" id="JAACAK010000120">
    <property type="protein sequence ID" value="NIR76306.1"/>
    <property type="molecule type" value="Genomic_DNA"/>
</dbReference>
<evidence type="ECO:0000313" key="2">
    <source>
        <dbReference type="Proteomes" id="UP000702544"/>
    </source>
</evidence>
<dbReference type="InterPro" id="IPR015946">
    <property type="entry name" value="KH_dom-like_a/b"/>
</dbReference>